<feature type="chain" id="PRO_5014139233" description="Plasminogen-binding protein PgbA N-terminal domain-containing protein" evidence="1">
    <location>
        <begin position="18"/>
        <end position="240"/>
    </location>
</feature>
<reference evidence="3 4" key="1">
    <citation type="submission" date="2017-12" db="EMBL/GenBank/DDBJ databases">
        <title>Phylogenetic diversity of female urinary microbiome.</title>
        <authorList>
            <person name="Thomas-White K."/>
            <person name="Wolfe A.J."/>
        </authorList>
    </citation>
    <scope>NUCLEOTIDE SEQUENCE [LARGE SCALE GENOMIC DNA]</scope>
    <source>
        <strain evidence="3 4">UMB0112</strain>
    </source>
</reference>
<protein>
    <recommendedName>
        <fullName evidence="2">Plasminogen-binding protein PgbA N-terminal domain-containing protein</fullName>
    </recommendedName>
</protein>
<evidence type="ECO:0000256" key="1">
    <source>
        <dbReference type="SAM" id="SignalP"/>
    </source>
</evidence>
<proteinExistence type="predicted"/>
<dbReference type="Proteomes" id="UP000234639">
    <property type="component" value="Unassembled WGS sequence"/>
</dbReference>
<evidence type="ECO:0000313" key="4">
    <source>
        <dbReference type="Proteomes" id="UP000234639"/>
    </source>
</evidence>
<gene>
    <name evidence="3" type="ORF">CYJ41_01215</name>
</gene>
<name>A0A2I1NCH9_9BACT</name>
<dbReference type="Pfam" id="PF15436">
    <property type="entry name" value="PGBA_N"/>
    <property type="match status" value="1"/>
</dbReference>
<evidence type="ECO:0000313" key="3">
    <source>
        <dbReference type="EMBL" id="PKZ30089.1"/>
    </source>
</evidence>
<organism evidence="3 4">
    <name type="scientific">Campylobacter ureolyticus</name>
    <dbReference type="NCBI Taxonomy" id="827"/>
    <lineage>
        <taxon>Bacteria</taxon>
        <taxon>Pseudomonadati</taxon>
        <taxon>Campylobacterota</taxon>
        <taxon>Epsilonproteobacteria</taxon>
        <taxon>Campylobacterales</taxon>
        <taxon>Campylobacteraceae</taxon>
        <taxon>Campylobacter</taxon>
    </lineage>
</organism>
<dbReference type="InterPro" id="IPR029276">
    <property type="entry name" value="PgbA_N"/>
</dbReference>
<feature type="signal peptide" evidence="1">
    <location>
        <begin position="1"/>
        <end position="17"/>
    </location>
</feature>
<evidence type="ECO:0000259" key="2">
    <source>
        <dbReference type="Pfam" id="PF15436"/>
    </source>
</evidence>
<sequence>MRYLITIFVFILSLASAANFSMSAYTSNLTSVKNGYGKVIDSPDIIIGSSGIVMHTFNNGESSIIARAVVTDKSAGFATVRFEVFQALSQPALPVPGILPKVGDKVILNYLYNRAVIVVPNEEIYTQIINSFPNIHFINPDLAASHLNAYRKPNPSRNDFRKICAQTVAGLIFIAMDKKAVFADCGSFEILKSFETGEVKNYQVPFFSNVYGIAPAWWKWESEYITNYNKHYKFLLDVKD</sequence>
<dbReference type="EMBL" id="PKHU01000001">
    <property type="protein sequence ID" value="PKZ30089.1"/>
    <property type="molecule type" value="Genomic_DNA"/>
</dbReference>
<dbReference type="AlphaFoldDB" id="A0A2I1NCH9"/>
<keyword evidence="1" id="KW-0732">Signal</keyword>
<comment type="caution">
    <text evidence="3">The sequence shown here is derived from an EMBL/GenBank/DDBJ whole genome shotgun (WGS) entry which is preliminary data.</text>
</comment>
<accession>A0A2I1NCH9</accession>
<feature type="domain" description="Plasminogen-binding protein PgbA N-terminal" evidence="2">
    <location>
        <begin position="26"/>
        <end position="236"/>
    </location>
</feature>
<dbReference type="RefSeq" id="WP_101636568.1">
    <property type="nucleotide sequence ID" value="NZ_PKHU01000001.1"/>
</dbReference>